<keyword evidence="2" id="KW-1185">Reference proteome</keyword>
<comment type="caution">
    <text evidence="1">The sequence shown here is derived from an EMBL/GenBank/DDBJ whole genome shotgun (WGS) entry which is preliminary data.</text>
</comment>
<dbReference type="Proteomes" id="UP000215914">
    <property type="component" value="Unassembled WGS sequence"/>
</dbReference>
<accession>A0A9K3IVA0</accession>
<dbReference type="AlphaFoldDB" id="A0A9K3IVA0"/>
<dbReference type="Gramene" id="mRNA:HanXRQr2_Chr06g0274681">
    <property type="protein sequence ID" value="CDS:HanXRQr2_Chr06g0274681.1"/>
    <property type="gene ID" value="HanXRQr2_Chr06g0274681"/>
</dbReference>
<organism evidence="1 2">
    <name type="scientific">Helianthus annuus</name>
    <name type="common">Common sunflower</name>
    <dbReference type="NCBI Taxonomy" id="4232"/>
    <lineage>
        <taxon>Eukaryota</taxon>
        <taxon>Viridiplantae</taxon>
        <taxon>Streptophyta</taxon>
        <taxon>Embryophyta</taxon>
        <taxon>Tracheophyta</taxon>
        <taxon>Spermatophyta</taxon>
        <taxon>Magnoliopsida</taxon>
        <taxon>eudicotyledons</taxon>
        <taxon>Gunneridae</taxon>
        <taxon>Pentapetalae</taxon>
        <taxon>asterids</taxon>
        <taxon>campanulids</taxon>
        <taxon>Asterales</taxon>
        <taxon>Asteraceae</taxon>
        <taxon>Asteroideae</taxon>
        <taxon>Heliantheae alliance</taxon>
        <taxon>Heliantheae</taxon>
        <taxon>Helianthus</taxon>
    </lineage>
</organism>
<dbReference type="EMBL" id="MNCJ02000321">
    <property type="protein sequence ID" value="KAF5803713.1"/>
    <property type="molecule type" value="Genomic_DNA"/>
</dbReference>
<protein>
    <submittedName>
        <fullName evidence="1">Uncharacterized protein</fullName>
    </submittedName>
</protein>
<sequence>MNRRYRTSSPRKLFIYQQSCTPELKQEQHQRIPNNTLKHNNLHHQTTRFATIHSFKQRNPHYQRIW</sequence>
<proteinExistence type="predicted"/>
<reference evidence="1" key="2">
    <citation type="submission" date="2020-06" db="EMBL/GenBank/DDBJ databases">
        <title>Helianthus annuus Genome sequencing and assembly Release 2.</title>
        <authorList>
            <person name="Gouzy J."/>
            <person name="Langlade N."/>
            <person name="Munos S."/>
        </authorList>
    </citation>
    <scope>NUCLEOTIDE SEQUENCE</scope>
    <source>
        <tissue evidence="1">Leaves</tissue>
    </source>
</reference>
<evidence type="ECO:0000313" key="2">
    <source>
        <dbReference type="Proteomes" id="UP000215914"/>
    </source>
</evidence>
<evidence type="ECO:0000313" key="1">
    <source>
        <dbReference type="EMBL" id="KAF5803713.1"/>
    </source>
</evidence>
<gene>
    <name evidence="1" type="ORF">HanXRQr2_Chr06g0274681</name>
</gene>
<reference evidence="1" key="1">
    <citation type="journal article" date="2017" name="Nature">
        <title>The sunflower genome provides insights into oil metabolism, flowering and Asterid evolution.</title>
        <authorList>
            <person name="Badouin H."/>
            <person name="Gouzy J."/>
            <person name="Grassa C.J."/>
            <person name="Murat F."/>
            <person name="Staton S.E."/>
            <person name="Cottret L."/>
            <person name="Lelandais-Briere C."/>
            <person name="Owens G.L."/>
            <person name="Carrere S."/>
            <person name="Mayjonade B."/>
            <person name="Legrand L."/>
            <person name="Gill N."/>
            <person name="Kane N.C."/>
            <person name="Bowers J.E."/>
            <person name="Hubner S."/>
            <person name="Bellec A."/>
            <person name="Berard A."/>
            <person name="Berges H."/>
            <person name="Blanchet N."/>
            <person name="Boniface M.C."/>
            <person name="Brunel D."/>
            <person name="Catrice O."/>
            <person name="Chaidir N."/>
            <person name="Claudel C."/>
            <person name="Donnadieu C."/>
            <person name="Faraut T."/>
            <person name="Fievet G."/>
            <person name="Helmstetter N."/>
            <person name="King M."/>
            <person name="Knapp S.J."/>
            <person name="Lai Z."/>
            <person name="Le Paslier M.C."/>
            <person name="Lippi Y."/>
            <person name="Lorenzon L."/>
            <person name="Mandel J.R."/>
            <person name="Marage G."/>
            <person name="Marchand G."/>
            <person name="Marquand E."/>
            <person name="Bret-Mestries E."/>
            <person name="Morien E."/>
            <person name="Nambeesan S."/>
            <person name="Nguyen T."/>
            <person name="Pegot-Espagnet P."/>
            <person name="Pouilly N."/>
            <person name="Raftis F."/>
            <person name="Sallet E."/>
            <person name="Schiex T."/>
            <person name="Thomas J."/>
            <person name="Vandecasteele C."/>
            <person name="Vares D."/>
            <person name="Vear F."/>
            <person name="Vautrin S."/>
            <person name="Crespi M."/>
            <person name="Mangin B."/>
            <person name="Burke J.M."/>
            <person name="Salse J."/>
            <person name="Munos S."/>
            <person name="Vincourt P."/>
            <person name="Rieseberg L.H."/>
            <person name="Langlade N.B."/>
        </authorList>
    </citation>
    <scope>NUCLEOTIDE SEQUENCE</scope>
    <source>
        <tissue evidence="1">Leaves</tissue>
    </source>
</reference>
<name>A0A9K3IVA0_HELAN</name>